<feature type="compositionally biased region" description="Basic and acidic residues" evidence="1">
    <location>
        <begin position="151"/>
        <end position="171"/>
    </location>
</feature>
<dbReference type="EMBL" id="BAAANS010000078">
    <property type="protein sequence ID" value="GAA2121312.1"/>
    <property type="molecule type" value="Genomic_DNA"/>
</dbReference>
<evidence type="ECO:0008006" key="4">
    <source>
        <dbReference type="Google" id="ProtNLM"/>
    </source>
</evidence>
<evidence type="ECO:0000313" key="3">
    <source>
        <dbReference type="Proteomes" id="UP001500897"/>
    </source>
</evidence>
<feature type="region of interest" description="Disordered" evidence="1">
    <location>
        <begin position="147"/>
        <end position="182"/>
    </location>
</feature>
<name>A0ABP5JWG6_9ACTN</name>
<accession>A0ABP5JWG6</accession>
<dbReference type="Proteomes" id="UP001500897">
    <property type="component" value="Unassembled WGS sequence"/>
</dbReference>
<protein>
    <recommendedName>
        <fullName evidence="4">HNH endonuclease</fullName>
    </recommendedName>
</protein>
<gene>
    <name evidence="2" type="ORF">GCM10009759_70880</name>
</gene>
<keyword evidence="3" id="KW-1185">Reference proteome</keyword>
<organism evidence="2 3">
    <name type="scientific">Kitasatospora saccharophila</name>
    <dbReference type="NCBI Taxonomy" id="407973"/>
    <lineage>
        <taxon>Bacteria</taxon>
        <taxon>Bacillati</taxon>
        <taxon>Actinomycetota</taxon>
        <taxon>Actinomycetes</taxon>
        <taxon>Kitasatosporales</taxon>
        <taxon>Streptomycetaceae</taxon>
        <taxon>Kitasatospora</taxon>
    </lineage>
</organism>
<evidence type="ECO:0000256" key="1">
    <source>
        <dbReference type="SAM" id="MobiDB-lite"/>
    </source>
</evidence>
<sequence length="182" mass="19848">MTASPTVTPAARRGLFTADPAQRLRPGTATREWELWLAGPDSTLLEMPDLATALMAAAEYNAMTIDRDEDHPPQPAHHAVVLNYGHAWRREGAARSGAGIAVPSLCWTARCSICGDLVEDEFIPHHDNAEAASADAVGSRGWGELPTGRLVCERDDQEHEEARADARTEDRPEPDEDQFALL</sequence>
<proteinExistence type="predicted"/>
<evidence type="ECO:0000313" key="2">
    <source>
        <dbReference type="EMBL" id="GAA2121312.1"/>
    </source>
</evidence>
<comment type="caution">
    <text evidence="2">The sequence shown here is derived from an EMBL/GenBank/DDBJ whole genome shotgun (WGS) entry which is preliminary data.</text>
</comment>
<feature type="compositionally biased region" description="Acidic residues" evidence="1">
    <location>
        <begin position="172"/>
        <end position="182"/>
    </location>
</feature>
<reference evidence="3" key="1">
    <citation type="journal article" date="2019" name="Int. J. Syst. Evol. Microbiol.">
        <title>The Global Catalogue of Microorganisms (GCM) 10K type strain sequencing project: providing services to taxonomists for standard genome sequencing and annotation.</title>
        <authorList>
            <consortium name="The Broad Institute Genomics Platform"/>
            <consortium name="The Broad Institute Genome Sequencing Center for Infectious Disease"/>
            <person name="Wu L."/>
            <person name="Ma J."/>
        </authorList>
    </citation>
    <scope>NUCLEOTIDE SEQUENCE [LARGE SCALE GENOMIC DNA]</scope>
    <source>
        <strain evidence="3">JCM 14559</strain>
    </source>
</reference>
<dbReference type="RefSeq" id="WP_344558317.1">
    <property type="nucleotide sequence ID" value="NZ_BAAANS010000078.1"/>
</dbReference>